<dbReference type="GO" id="GO:0005840">
    <property type="term" value="C:ribosome"/>
    <property type="evidence" value="ECO:0007669"/>
    <property type="project" value="InterPro"/>
</dbReference>
<dbReference type="InterPro" id="IPR042563">
    <property type="entry name" value="Ribosomal_protein_eS8_euk"/>
</dbReference>
<dbReference type="GO" id="GO:0006412">
    <property type="term" value="P:translation"/>
    <property type="evidence" value="ECO:0007669"/>
    <property type="project" value="InterPro"/>
</dbReference>
<dbReference type="InterPro" id="IPR001047">
    <property type="entry name" value="Ribosomal_eS8"/>
</dbReference>
<proteinExistence type="predicted"/>
<reference evidence="2" key="1">
    <citation type="submission" date="2018-02" db="EMBL/GenBank/DDBJ databases">
        <authorList>
            <person name="Cohen D.B."/>
            <person name="Kent A.D."/>
        </authorList>
    </citation>
    <scope>NUCLEOTIDE SEQUENCE</scope>
</reference>
<evidence type="ECO:0000256" key="1">
    <source>
        <dbReference type="SAM" id="MobiDB-lite"/>
    </source>
</evidence>
<dbReference type="EMBL" id="OIVN01006270">
    <property type="protein sequence ID" value="SPD29424.1"/>
    <property type="molecule type" value="Genomic_DNA"/>
</dbReference>
<organism evidence="2">
    <name type="scientific">Fagus sylvatica</name>
    <name type="common">Beechnut</name>
    <dbReference type="NCBI Taxonomy" id="28930"/>
    <lineage>
        <taxon>Eukaryota</taxon>
        <taxon>Viridiplantae</taxon>
        <taxon>Streptophyta</taxon>
        <taxon>Embryophyta</taxon>
        <taxon>Tracheophyta</taxon>
        <taxon>Spermatophyta</taxon>
        <taxon>Magnoliopsida</taxon>
        <taxon>eudicotyledons</taxon>
        <taxon>Gunneridae</taxon>
        <taxon>Pentapetalae</taxon>
        <taxon>rosids</taxon>
        <taxon>fabids</taxon>
        <taxon>Fagales</taxon>
        <taxon>Fagaceae</taxon>
        <taxon>Fagus</taxon>
    </lineage>
</organism>
<feature type="region of interest" description="Disordered" evidence="1">
    <location>
        <begin position="1"/>
        <end position="24"/>
    </location>
</feature>
<name>A0A2N9IYN9_FAGSY</name>
<dbReference type="Gene3D" id="1.10.168.20">
    <property type="entry name" value="Ribosomal protein S8e, subdomain"/>
    <property type="match status" value="1"/>
</dbReference>
<dbReference type="AlphaFoldDB" id="A0A2N9IYN9"/>
<protein>
    <submittedName>
        <fullName evidence="2">Uncharacterized protein</fullName>
    </submittedName>
</protein>
<dbReference type="PANTHER" id="PTHR10394">
    <property type="entry name" value="40S RIBOSOMAL PROTEIN S8"/>
    <property type="match status" value="1"/>
</dbReference>
<gene>
    <name evidence="2" type="ORF">FSB_LOCUS57306</name>
</gene>
<sequence>MGISHDSMHKCRAIGGKRRPGERSESMSLAVGLQILSSQATRLVVKLSPAKPCMAAPFKQWYLQHYEFDIGRKKKAAAKKETPEHASLLDQHNVVELMDTSWKERTGVLYKEYPEKEGKGANAAA</sequence>
<dbReference type="GO" id="GO:0003735">
    <property type="term" value="F:structural constituent of ribosome"/>
    <property type="evidence" value="ECO:0007669"/>
    <property type="project" value="InterPro"/>
</dbReference>
<evidence type="ECO:0000313" key="2">
    <source>
        <dbReference type="EMBL" id="SPD29424.1"/>
    </source>
</evidence>
<accession>A0A2N9IYN9</accession>